<dbReference type="AlphaFoldDB" id="A0A4Y1RZW0"/>
<organism evidence="1">
    <name type="scientific">Prunus dulcis</name>
    <name type="common">Almond</name>
    <name type="synonym">Amygdalus dulcis</name>
    <dbReference type="NCBI Taxonomy" id="3755"/>
    <lineage>
        <taxon>Eukaryota</taxon>
        <taxon>Viridiplantae</taxon>
        <taxon>Streptophyta</taxon>
        <taxon>Embryophyta</taxon>
        <taxon>Tracheophyta</taxon>
        <taxon>Spermatophyta</taxon>
        <taxon>Magnoliopsida</taxon>
        <taxon>eudicotyledons</taxon>
        <taxon>Gunneridae</taxon>
        <taxon>Pentapetalae</taxon>
        <taxon>rosids</taxon>
        <taxon>fabids</taxon>
        <taxon>Rosales</taxon>
        <taxon>Rosaceae</taxon>
        <taxon>Amygdaloideae</taxon>
        <taxon>Amygdaleae</taxon>
        <taxon>Prunus</taxon>
    </lineage>
</organism>
<gene>
    <name evidence="1" type="ORF">Prudu_022066</name>
</gene>
<protein>
    <submittedName>
        <fullName evidence="1">Uncharacterized protein</fullName>
    </submittedName>
</protein>
<dbReference type="EMBL" id="AP019304">
    <property type="protein sequence ID" value="BBH09542.1"/>
    <property type="molecule type" value="Genomic_DNA"/>
</dbReference>
<reference evidence="1" key="1">
    <citation type="journal article" date="2019" name="Science">
        <title>Mutation of a bHLH transcription factor allowed almond domestication.</title>
        <authorList>
            <person name="Sanchez-Perez R."/>
            <person name="Pavan S."/>
            <person name="Mazzeo R."/>
            <person name="Moldovan C."/>
            <person name="Aiese Cigliano R."/>
            <person name="Del Cueto J."/>
            <person name="Ricciardi F."/>
            <person name="Lotti C."/>
            <person name="Ricciardi L."/>
            <person name="Dicenta F."/>
            <person name="Lopez-Marques R.L."/>
            <person name="Lindberg Moller B."/>
        </authorList>
    </citation>
    <scope>NUCLEOTIDE SEQUENCE</scope>
</reference>
<proteinExistence type="predicted"/>
<accession>A0A4Y1RZW0</accession>
<name>A0A4Y1RZW0_PRUDU</name>
<evidence type="ECO:0000313" key="1">
    <source>
        <dbReference type="EMBL" id="BBH09542.1"/>
    </source>
</evidence>
<sequence>MEAPGTRQTRRRDLQEFRGRPYRECQDCSSFNLVSPRSAKIAARFDLVSPSLRLGLTLCHRDLPADQADYSPESCQFAARIDFVSPRPARGIDGITGI</sequence>